<dbReference type="RefSeq" id="WP_181366167.1">
    <property type="nucleotide sequence ID" value="NZ_QGGT01000002.1"/>
</dbReference>
<keyword evidence="1" id="KW-1133">Transmembrane helix</keyword>
<feature type="transmembrane region" description="Helical" evidence="1">
    <location>
        <begin position="28"/>
        <end position="52"/>
    </location>
</feature>
<dbReference type="AlphaFoldDB" id="A0A316EUX3"/>
<dbReference type="InterPro" id="IPR032092">
    <property type="entry name" value="PilW"/>
</dbReference>
<organism evidence="2 3">
    <name type="scientific">Cupriavidus plantarum</name>
    <dbReference type="NCBI Taxonomy" id="942865"/>
    <lineage>
        <taxon>Bacteria</taxon>
        <taxon>Pseudomonadati</taxon>
        <taxon>Pseudomonadota</taxon>
        <taxon>Betaproteobacteria</taxon>
        <taxon>Burkholderiales</taxon>
        <taxon>Burkholderiaceae</taxon>
        <taxon>Cupriavidus</taxon>
    </lineage>
</organism>
<accession>A0A316EUX3</accession>
<dbReference type="GO" id="GO:0043683">
    <property type="term" value="P:type IV pilus assembly"/>
    <property type="evidence" value="ECO:0007669"/>
    <property type="project" value="InterPro"/>
</dbReference>
<sequence length="253" mass="27123">MRRVSCAMTGACRHTAMPTQRRARGHSLISLLVGMTVGLVVMGVLFGIFVSMKTSFREQSRLTRLASAETRLMDRLSQVVQTAGFYPYREYNGVPRGGFEGGAGWQPRQVIAGENGTGAAGNILRTRFRIQRGETVRDCGGDRPPAADTPATYLQTVSVSAAGVLECVVESADGTHRQTYALAESILRFAVTYGVDQDADGGVDRYLDAAAVTAAASWDAVATVRFDLALAKGLPQGTSPEALTQVIRVAYRD</sequence>
<evidence type="ECO:0000313" key="2">
    <source>
        <dbReference type="EMBL" id="PWK35395.1"/>
    </source>
</evidence>
<keyword evidence="1" id="KW-0472">Membrane</keyword>
<keyword evidence="3" id="KW-1185">Reference proteome</keyword>
<dbReference type="Proteomes" id="UP000245754">
    <property type="component" value="Unassembled WGS sequence"/>
</dbReference>
<protein>
    <submittedName>
        <fullName evidence="2">Type IV pilus-assembly PilW-like protein</fullName>
    </submittedName>
</protein>
<gene>
    <name evidence="2" type="ORF">C7419_102673</name>
</gene>
<name>A0A316EUX3_9BURK</name>
<keyword evidence="1" id="KW-0812">Transmembrane</keyword>
<comment type="caution">
    <text evidence="2">The sequence shown here is derived from an EMBL/GenBank/DDBJ whole genome shotgun (WGS) entry which is preliminary data.</text>
</comment>
<proteinExistence type="predicted"/>
<reference evidence="2 3" key="1">
    <citation type="submission" date="2018-05" db="EMBL/GenBank/DDBJ databases">
        <title>Genomic Encyclopedia of Type Strains, Phase IV (KMG-V): Genome sequencing to study the core and pangenomes of soil and plant-associated prokaryotes.</title>
        <authorList>
            <person name="Whitman W."/>
        </authorList>
    </citation>
    <scope>NUCLEOTIDE SEQUENCE [LARGE SCALE GENOMIC DNA]</scope>
    <source>
        <strain evidence="2 3">SLV-132</strain>
    </source>
</reference>
<dbReference type="Pfam" id="PF16074">
    <property type="entry name" value="PilW"/>
    <property type="match status" value="1"/>
</dbReference>
<dbReference type="EMBL" id="QGGT01000002">
    <property type="protein sequence ID" value="PWK35395.1"/>
    <property type="molecule type" value="Genomic_DNA"/>
</dbReference>
<evidence type="ECO:0000256" key="1">
    <source>
        <dbReference type="SAM" id="Phobius"/>
    </source>
</evidence>
<evidence type="ECO:0000313" key="3">
    <source>
        <dbReference type="Proteomes" id="UP000245754"/>
    </source>
</evidence>